<dbReference type="GO" id="GO:0005886">
    <property type="term" value="C:plasma membrane"/>
    <property type="evidence" value="ECO:0007669"/>
    <property type="project" value="TreeGrafter"/>
</dbReference>
<dbReference type="PROSITE" id="PS50111">
    <property type="entry name" value="CHEMOTAXIS_TRANSDUC_2"/>
    <property type="match status" value="1"/>
</dbReference>
<proteinExistence type="inferred from homology"/>
<dbReference type="AlphaFoldDB" id="A0A6P1MQA6"/>
<keyword evidence="4" id="KW-1133">Transmembrane helix</keyword>
<dbReference type="Gene3D" id="6.10.340.10">
    <property type="match status" value="1"/>
</dbReference>
<evidence type="ECO:0000259" key="5">
    <source>
        <dbReference type="PROSITE" id="PS50111"/>
    </source>
</evidence>
<protein>
    <submittedName>
        <fullName evidence="7">HAMP domain-containing protein</fullName>
    </submittedName>
</protein>
<keyword evidence="8" id="KW-1185">Reference proteome</keyword>
<gene>
    <name evidence="7" type="ORF">Ami3637_16890</name>
</gene>
<dbReference type="SUPFAM" id="SSF103190">
    <property type="entry name" value="Sensory domain-like"/>
    <property type="match status" value="1"/>
</dbReference>
<dbReference type="InterPro" id="IPR004089">
    <property type="entry name" value="MCPsignal_dom"/>
</dbReference>
<dbReference type="GO" id="GO:0006935">
    <property type="term" value="P:chemotaxis"/>
    <property type="evidence" value="ECO:0007669"/>
    <property type="project" value="UniProtKB-KW"/>
</dbReference>
<dbReference type="InterPro" id="IPR029151">
    <property type="entry name" value="Sensor-like_sf"/>
</dbReference>
<dbReference type="PANTHER" id="PTHR43531">
    <property type="entry name" value="PROTEIN ICFG"/>
    <property type="match status" value="1"/>
</dbReference>
<dbReference type="InterPro" id="IPR033462">
    <property type="entry name" value="Cache_3-Cache_2"/>
</dbReference>
<dbReference type="Proteomes" id="UP000463883">
    <property type="component" value="Chromosome"/>
</dbReference>
<dbReference type="EMBL" id="CP047591">
    <property type="protein sequence ID" value="QHI73836.1"/>
    <property type="molecule type" value="Genomic_DNA"/>
</dbReference>
<dbReference type="Pfam" id="PF17201">
    <property type="entry name" value="Cache_3-Cache_2"/>
    <property type="match status" value="1"/>
</dbReference>
<dbReference type="Pfam" id="PF00672">
    <property type="entry name" value="HAMP"/>
    <property type="match status" value="1"/>
</dbReference>
<dbReference type="PROSITE" id="PS50885">
    <property type="entry name" value="HAMP"/>
    <property type="match status" value="1"/>
</dbReference>
<dbReference type="GO" id="GO:0007165">
    <property type="term" value="P:signal transduction"/>
    <property type="evidence" value="ECO:0007669"/>
    <property type="project" value="UniProtKB-KW"/>
</dbReference>
<organism evidence="7 8">
    <name type="scientific">Aminipila terrae</name>
    <dbReference type="NCBI Taxonomy" id="2697030"/>
    <lineage>
        <taxon>Bacteria</taxon>
        <taxon>Bacillati</taxon>
        <taxon>Bacillota</taxon>
        <taxon>Clostridia</taxon>
        <taxon>Peptostreptococcales</taxon>
        <taxon>Anaerovoracaceae</taxon>
        <taxon>Aminipila</taxon>
    </lineage>
</organism>
<evidence type="ECO:0000256" key="2">
    <source>
        <dbReference type="ARBA" id="ARBA00029447"/>
    </source>
</evidence>
<feature type="domain" description="Methyl-accepting transducer" evidence="5">
    <location>
        <begin position="323"/>
        <end position="552"/>
    </location>
</feature>
<keyword evidence="1" id="KW-0145">Chemotaxis</keyword>
<reference evidence="7 8" key="1">
    <citation type="submission" date="2020-01" db="EMBL/GenBank/DDBJ databases">
        <title>Genomic analysis of Aminipila sp. CBA3637.</title>
        <authorList>
            <person name="Kim Y.B."/>
            <person name="Roh S.W."/>
        </authorList>
    </citation>
    <scope>NUCLEOTIDE SEQUENCE [LARGE SCALE GENOMIC DNA]</scope>
    <source>
        <strain evidence="7 8">CBA3637</strain>
    </source>
</reference>
<keyword evidence="4" id="KW-0812">Transmembrane</keyword>
<evidence type="ECO:0000259" key="6">
    <source>
        <dbReference type="PROSITE" id="PS50885"/>
    </source>
</evidence>
<keyword evidence="4" id="KW-0472">Membrane</keyword>
<keyword evidence="3" id="KW-0807">Transducer</keyword>
<dbReference type="CDD" id="cd11386">
    <property type="entry name" value="MCP_signal"/>
    <property type="match status" value="1"/>
</dbReference>
<evidence type="ECO:0000256" key="4">
    <source>
        <dbReference type="SAM" id="Phobius"/>
    </source>
</evidence>
<sequence>MKSLKGKMIVSVLALVIVSSLLTVTVGFMQEFKATKEIIHAQIEHQLTGDNNMLKLYMEEQFGSINLSDSGSLTDKNGKPIDGKYEYIDKLADNMNVVATIFAKDGNDYKRVLTTITDNKGERVIGTTLDATGEAYKAISNGNSYFGQADILNKSYMTGYTPILDNNKKVIGIYFVGVPAESVNLILDQGIESTIRSVGISITFILLIVAVAIYFIATSIVKPIQKITKGAQQIADGDFNVNLSINSHDEVEKLAKSFNKTIEQLINYQGYIDEISEVLLSVSNGDLTIQLQNEYMGQFKKIKDNMQSLLNNLSTTLSQINKLADKVATGSEQIATGVQALSQGAAEQASSVEELSAAVSEISNHIMNTADNARSARDKADLAGNELSNSNQQMKSMVNAMEQITLKSSEISKIIRIIEDIAFQTNILALNAAVEAARAGNAGKGFAVVADEVRNLAGKSAEAAKNTTSLIEETLEAVKNGSELSDKTAASLDESARVTNEAILLIDKIANASKEQAASIAQINSGVEQISTVVQTNAATSEESAAASEELSRQAQMLKNYIGNFRLQDENL</sequence>
<accession>A0A6P1MQA6</accession>
<dbReference type="SMART" id="SM00304">
    <property type="entry name" value="HAMP"/>
    <property type="match status" value="1"/>
</dbReference>
<evidence type="ECO:0000313" key="8">
    <source>
        <dbReference type="Proteomes" id="UP000463883"/>
    </source>
</evidence>
<dbReference type="SMART" id="SM00283">
    <property type="entry name" value="MA"/>
    <property type="match status" value="1"/>
</dbReference>
<evidence type="ECO:0000313" key="7">
    <source>
        <dbReference type="EMBL" id="QHI73836.1"/>
    </source>
</evidence>
<feature type="transmembrane region" description="Helical" evidence="4">
    <location>
        <begin position="198"/>
        <end position="217"/>
    </location>
</feature>
<dbReference type="InterPro" id="IPR003660">
    <property type="entry name" value="HAMP_dom"/>
</dbReference>
<dbReference type="RefSeq" id="WP_162363597.1">
    <property type="nucleotide sequence ID" value="NZ_CP047591.1"/>
</dbReference>
<dbReference type="GO" id="GO:0004888">
    <property type="term" value="F:transmembrane signaling receptor activity"/>
    <property type="evidence" value="ECO:0007669"/>
    <property type="project" value="TreeGrafter"/>
</dbReference>
<comment type="similarity">
    <text evidence="2">Belongs to the methyl-accepting chemotaxis (MCP) protein family.</text>
</comment>
<dbReference type="Pfam" id="PF00015">
    <property type="entry name" value="MCPsignal"/>
    <property type="match status" value="1"/>
</dbReference>
<dbReference type="CDD" id="cd06225">
    <property type="entry name" value="HAMP"/>
    <property type="match status" value="1"/>
</dbReference>
<dbReference type="KEGG" id="amic:Ami3637_16890"/>
<dbReference type="Gene3D" id="1.10.287.950">
    <property type="entry name" value="Methyl-accepting chemotaxis protein"/>
    <property type="match status" value="1"/>
</dbReference>
<dbReference type="PANTHER" id="PTHR43531:SF11">
    <property type="entry name" value="METHYL-ACCEPTING CHEMOTAXIS PROTEIN 3"/>
    <property type="match status" value="1"/>
</dbReference>
<evidence type="ECO:0000256" key="1">
    <source>
        <dbReference type="ARBA" id="ARBA00022500"/>
    </source>
</evidence>
<dbReference type="SUPFAM" id="SSF58104">
    <property type="entry name" value="Methyl-accepting chemotaxis protein (MCP) signaling domain"/>
    <property type="match status" value="1"/>
</dbReference>
<name>A0A6P1MQA6_9FIRM</name>
<feature type="domain" description="HAMP" evidence="6">
    <location>
        <begin position="218"/>
        <end position="270"/>
    </location>
</feature>
<evidence type="ECO:0000256" key="3">
    <source>
        <dbReference type="PROSITE-ProRule" id="PRU00284"/>
    </source>
</evidence>
<dbReference type="InterPro" id="IPR051310">
    <property type="entry name" value="MCP_chemotaxis"/>
</dbReference>